<dbReference type="PANTHER" id="PTHR44835">
    <property type="entry name" value="UDP-N-ACETYLGLUCOSAMINE--PEPTIDE N-ACETYLGLUCOSAMINYLTRANSFERASE SPINDLY-RELATED"/>
    <property type="match status" value="1"/>
</dbReference>
<dbReference type="GO" id="GO:0097363">
    <property type="term" value="F:protein O-acetylglucosaminyltransferase activity"/>
    <property type="evidence" value="ECO:0007669"/>
    <property type="project" value="UniProtKB-EC"/>
</dbReference>
<dbReference type="Pfam" id="PF07719">
    <property type="entry name" value="TPR_2"/>
    <property type="match status" value="1"/>
</dbReference>
<evidence type="ECO:0000256" key="6">
    <source>
        <dbReference type="ARBA" id="ARBA00022737"/>
    </source>
</evidence>
<comment type="pathway">
    <text evidence="1">Protein modification; protein glycosylation.</text>
</comment>
<dbReference type="Pfam" id="PF14559">
    <property type="entry name" value="TPR_19"/>
    <property type="match status" value="2"/>
</dbReference>
<dbReference type="InterPro" id="IPR051939">
    <property type="entry name" value="Glycosyltr_41/O-GlcNAc_trsf"/>
</dbReference>
<feature type="domain" description="O-GlcNAc transferase C-terminal" evidence="9">
    <location>
        <begin position="621"/>
        <end position="788"/>
    </location>
</feature>
<dbReference type="SMART" id="SM00028">
    <property type="entry name" value="TPR"/>
    <property type="match status" value="8"/>
</dbReference>
<keyword evidence="7 8" id="KW-0802">TPR repeat</keyword>
<gene>
    <name evidence="10" type="ORF">COW36_02025</name>
</gene>
<evidence type="ECO:0000256" key="2">
    <source>
        <dbReference type="ARBA" id="ARBA00005386"/>
    </source>
</evidence>
<sequence length="811" mass="91624">MPSQGPAHLHWQAAQKNWAEGRLEQAEQHLQKLLTYRPDSPPALALLGEIAQARHAWKIARTYYEKAHERDPGHPHYVHLLAEWFTLRNAPEQAEKILADFLSKNQQYPDLWVEYAAILGNQGKLEEAKSKLEDCLKLYASQLDAWLLLGNLNLELGQFEASEKCYQEILARQPALPETQRRLGLLYLHLGQYAKAQAGFEKALELNRNDAETWNNLGTCLLMASQTPQDTAIAIRAFLQGLARDSRNAHIMNNIGLGFYQLKFYPESLFYFDQARIIDPQLHQGDFEIGLYLARTGKADFAREYLKNSIQYCDEPQENQAEAHTWLGYMYAQKGELVQAAQHYRKAEALCPGRGGNWLAQSLLPAVLTSEAEGEQIAQAYRQSISDLLAKDLTPLGQLPLEMPGQYWAYLGFQGREEQELQAQLWGKFLSQFRQNNPGKLRPHPPWRIALVSRYFHNHAVMGVFSGLISSLAAEPDFELHLFSVGPIGEDSMRRHLKNLNLKWHGLEGKDISEIQTAIMDHAVDLLMYPELGMDPLSFALANSRLAPWQVVLAGHPITTGLSTIDAFISSQWLEPPDAESHYSESLVCLEELLPDFPFPELPAELKSKADLGLDPQKHTYLCPMTLFKIHPAMDAAFAGILQADPQAEILLYKFPEGSLHAGLEQKLQQRFFETIPEAERIRFLTWAKKQDLLQQMAQAEVVLDSFPFGGGNTSYLTLATGTPLVTLVNPYMRGRSSTALYRRMGLDTVPAEQVSEYVQKAVLWATDPAERDKLQAEILARRDVLFNNSAGSQALIRYLKSILQTQLESN</sequence>
<dbReference type="InterPro" id="IPR029489">
    <property type="entry name" value="OGT/SEC/SPY_C"/>
</dbReference>
<feature type="repeat" description="TPR" evidence="8">
    <location>
        <begin position="321"/>
        <end position="354"/>
    </location>
</feature>
<dbReference type="Gene3D" id="1.25.40.10">
    <property type="entry name" value="Tetratricopeptide repeat domain"/>
    <property type="match status" value="3"/>
</dbReference>
<evidence type="ECO:0000259" key="9">
    <source>
        <dbReference type="Pfam" id="PF13844"/>
    </source>
</evidence>
<feature type="repeat" description="TPR" evidence="8">
    <location>
        <begin position="177"/>
        <end position="210"/>
    </location>
</feature>
<accession>A0A2M7GAN0</accession>
<keyword evidence="4" id="KW-0328">Glycosyltransferase</keyword>
<dbReference type="PROSITE" id="PS50005">
    <property type="entry name" value="TPR"/>
    <property type="match status" value="3"/>
</dbReference>
<evidence type="ECO:0000256" key="8">
    <source>
        <dbReference type="PROSITE-ProRule" id="PRU00339"/>
    </source>
</evidence>
<comment type="similarity">
    <text evidence="2">Belongs to the glycosyltransferase 41 family. O-GlcNAc transferase subfamily.</text>
</comment>
<feature type="repeat" description="TPR" evidence="8">
    <location>
        <begin position="143"/>
        <end position="176"/>
    </location>
</feature>
<evidence type="ECO:0000256" key="3">
    <source>
        <dbReference type="ARBA" id="ARBA00011970"/>
    </source>
</evidence>
<dbReference type="Gene3D" id="3.40.50.2000">
    <property type="entry name" value="Glycogen Phosphorylase B"/>
    <property type="match status" value="1"/>
</dbReference>
<dbReference type="SUPFAM" id="SSF48452">
    <property type="entry name" value="TPR-like"/>
    <property type="match status" value="2"/>
</dbReference>
<evidence type="ECO:0000256" key="7">
    <source>
        <dbReference type="ARBA" id="ARBA00022803"/>
    </source>
</evidence>
<dbReference type="EC" id="2.4.1.255" evidence="3"/>
<dbReference type="Proteomes" id="UP000231019">
    <property type="component" value="Unassembled WGS sequence"/>
</dbReference>
<organism evidence="10 11">
    <name type="scientific">bacterium (Candidatus Blackallbacteria) CG17_big_fil_post_rev_8_21_14_2_50_48_46</name>
    <dbReference type="NCBI Taxonomy" id="2014261"/>
    <lineage>
        <taxon>Bacteria</taxon>
        <taxon>Candidatus Blackallbacteria</taxon>
    </lineage>
</organism>
<dbReference type="InterPro" id="IPR019734">
    <property type="entry name" value="TPR_rpt"/>
</dbReference>
<evidence type="ECO:0000313" key="10">
    <source>
        <dbReference type="EMBL" id="PIW19212.1"/>
    </source>
</evidence>
<keyword evidence="6" id="KW-0677">Repeat</keyword>
<dbReference type="AlphaFoldDB" id="A0A2M7GAN0"/>
<comment type="caution">
    <text evidence="10">The sequence shown here is derived from an EMBL/GenBank/DDBJ whole genome shotgun (WGS) entry which is preliminary data.</text>
</comment>
<dbReference type="Pfam" id="PF13844">
    <property type="entry name" value="Glyco_transf_41"/>
    <property type="match status" value="1"/>
</dbReference>
<dbReference type="InterPro" id="IPR011990">
    <property type="entry name" value="TPR-like_helical_dom_sf"/>
</dbReference>
<keyword evidence="5" id="KW-0808">Transferase</keyword>
<name>A0A2M7GAN0_9BACT</name>
<dbReference type="InterPro" id="IPR013105">
    <property type="entry name" value="TPR_2"/>
</dbReference>
<dbReference type="Gene3D" id="3.40.50.11380">
    <property type="match status" value="1"/>
</dbReference>
<dbReference type="Pfam" id="PF13432">
    <property type="entry name" value="TPR_16"/>
    <property type="match status" value="1"/>
</dbReference>
<evidence type="ECO:0000313" key="11">
    <source>
        <dbReference type="Proteomes" id="UP000231019"/>
    </source>
</evidence>
<evidence type="ECO:0000256" key="4">
    <source>
        <dbReference type="ARBA" id="ARBA00022676"/>
    </source>
</evidence>
<evidence type="ECO:0000256" key="5">
    <source>
        <dbReference type="ARBA" id="ARBA00022679"/>
    </source>
</evidence>
<dbReference type="PROSITE" id="PS50293">
    <property type="entry name" value="TPR_REGION"/>
    <property type="match status" value="1"/>
</dbReference>
<reference evidence="10 11" key="1">
    <citation type="submission" date="2017-09" db="EMBL/GenBank/DDBJ databases">
        <title>Depth-based differentiation of microbial function through sediment-hosted aquifers and enrichment of novel symbionts in the deep terrestrial subsurface.</title>
        <authorList>
            <person name="Probst A.J."/>
            <person name="Ladd B."/>
            <person name="Jarett J.K."/>
            <person name="Geller-Mcgrath D.E."/>
            <person name="Sieber C.M."/>
            <person name="Emerson J.B."/>
            <person name="Anantharaman K."/>
            <person name="Thomas B.C."/>
            <person name="Malmstrom R."/>
            <person name="Stieglmeier M."/>
            <person name="Klingl A."/>
            <person name="Woyke T."/>
            <person name="Ryan C.M."/>
            <person name="Banfield J.F."/>
        </authorList>
    </citation>
    <scope>NUCLEOTIDE SEQUENCE [LARGE SCALE GENOMIC DNA]</scope>
    <source>
        <strain evidence="10">CG17_big_fil_post_rev_8_21_14_2_50_48_46</strain>
    </source>
</reference>
<dbReference type="EMBL" id="PFFQ01000005">
    <property type="protein sequence ID" value="PIW19212.1"/>
    <property type="molecule type" value="Genomic_DNA"/>
</dbReference>
<evidence type="ECO:0000256" key="1">
    <source>
        <dbReference type="ARBA" id="ARBA00004922"/>
    </source>
</evidence>
<proteinExistence type="inferred from homology"/>
<protein>
    <recommendedName>
        <fullName evidence="3">protein O-GlcNAc transferase</fullName>
        <ecNumber evidence="3">2.4.1.255</ecNumber>
    </recommendedName>
</protein>
<dbReference type="PANTHER" id="PTHR44835:SF1">
    <property type="entry name" value="PROTEIN O-GLCNAC TRANSFERASE"/>
    <property type="match status" value="1"/>
</dbReference>